<comment type="similarity">
    <text evidence="2">Belongs to the ABC-4 integral membrane protein family. HrtB subfamily.</text>
</comment>
<feature type="transmembrane region" description="Helical" evidence="10">
    <location>
        <begin position="260"/>
        <end position="280"/>
    </location>
</feature>
<dbReference type="InterPro" id="IPR003838">
    <property type="entry name" value="ABC3_permease_C"/>
</dbReference>
<reference evidence="13 14" key="1">
    <citation type="submission" date="2016-10" db="EMBL/GenBank/DDBJ databases">
        <authorList>
            <person name="de Groot N.N."/>
        </authorList>
    </citation>
    <scope>NUCLEOTIDE SEQUENCE [LARGE SCALE GENOMIC DNA]</scope>
    <source>
        <strain evidence="13 14">DSM 13305</strain>
    </source>
</reference>
<dbReference type="Pfam" id="PF02687">
    <property type="entry name" value="FtsX"/>
    <property type="match status" value="1"/>
</dbReference>
<sequence length="399" mass="43522">MKSLILKSLLHRKLQSLAIAISIAFGIAIIFAIAAIYQGVHSGMELSKQRMGADIVVIPGGVTMEPSLYLFGGATVNTYMPKETFDILRKLPGVTKATPQFFTHTLTADCHDIGTNNRMLGYDPDSDWILQPWLKKINKNCLADDEVILGAKVPTWTQDKISILGKWYNIVTIAEETGTTLDYSLFVSMEEARRVAGSSSQLQSVWANEGNPTGLISSVLLQIDPAVKASSIVDKIQQIGYFQTIVAAEVKQRIIDQFTILVYLLGSVGALTAILSLFHLFTRFYALTWERQAEWGLYLAIGASALDLAALIVGEAVTVSLIGSVCGIALGSLLYVGGLHILQYYQSFPFIQPSWQFLTATALLLVVSFSGLGALAAWLPAYRGSQIDPSTIMTRGEFD</sequence>
<dbReference type="PANTHER" id="PTHR43738:SF2">
    <property type="entry name" value="ABC TRANSPORTER PERMEASE"/>
    <property type="match status" value="1"/>
</dbReference>
<evidence type="ECO:0000256" key="10">
    <source>
        <dbReference type="SAM" id="Phobius"/>
    </source>
</evidence>
<dbReference type="AlphaFoldDB" id="A0A1H8T426"/>
<comment type="subunit">
    <text evidence="3">The complex is composed of two ATP-binding proteins (HrtA), two transmembrane proteins (HrtB) and a solute-binding protein.</text>
</comment>
<dbReference type="STRING" id="112903.SAMN04490178_10620"/>
<dbReference type="EMBL" id="FODY01000006">
    <property type="protein sequence ID" value="SEO85760.1"/>
    <property type="molecule type" value="Genomic_DNA"/>
</dbReference>
<dbReference type="GO" id="GO:0005886">
    <property type="term" value="C:plasma membrane"/>
    <property type="evidence" value="ECO:0007669"/>
    <property type="project" value="UniProtKB-SubCell"/>
</dbReference>
<evidence type="ECO:0000256" key="1">
    <source>
        <dbReference type="ARBA" id="ARBA00004651"/>
    </source>
</evidence>
<evidence type="ECO:0000256" key="7">
    <source>
        <dbReference type="ARBA" id="ARBA00022989"/>
    </source>
</evidence>
<comment type="function">
    <text evidence="9">Part of the ABC transporter complex hrt involved in hemin import. Responsible for the translocation of the substrate across the membrane.</text>
</comment>
<keyword evidence="6 10" id="KW-0812">Transmembrane</keyword>
<evidence type="ECO:0000259" key="12">
    <source>
        <dbReference type="Pfam" id="PF12704"/>
    </source>
</evidence>
<evidence type="ECO:0000313" key="13">
    <source>
        <dbReference type="EMBL" id="SEO85760.1"/>
    </source>
</evidence>
<protein>
    <recommendedName>
        <fullName evidence="4">Putative hemin transport system permease protein HrtB</fullName>
    </recommendedName>
</protein>
<dbReference type="InterPro" id="IPR051125">
    <property type="entry name" value="ABC-4/HrtB_transporter"/>
</dbReference>
<feature type="transmembrane region" description="Helical" evidence="10">
    <location>
        <begin position="295"/>
        <end position="314"/>
    </location>
</feature>
<keyword evidence="7 10" id="KW-1133">Transmembrane helix</keyword>
<evidence type="ECO:0000256" key="9">
    <source>
        <dbReference type="ARBA" id="ARBA00024973"/>
    </source>
</evidence>
<comment type="subcellular location">
    <subcellularLocation>
        <location evidence="1">Cell membrane</location>
        <topology evidence="1">Multi-pass membrane protein</topology>
    </subcellularLocation>
</comment>
<dbReference type="Proteomes" id="UP000198847">
    <property type="component" value="Unassembled WGS sequence"/>
</dbReference>
<dbReference type="InterPro" id="IPR025857">
    <property type="entry name" value="MacB_PCD"/>
</dbReference>
<dbReference type="Pfam" id="PF12704">
    <property type="entry name" value="MacB_PCD"/>
    <property type="match status" value="1"/>
</dbReference>
<evidence type="ECO:0000256" key="5">
    <source>
        <dbReference type="ARBA" id="ARBA00022475"/>
    </source>
</evidence>
<keyword evidence="8 10" id="KW-0472">Membrane</keyword>
<evidence type="ECO:0000256" key="4">
    <source>
        <dbReference type="ARBA" id="ARBA00016962"/>
    </source>
</evidence>
<feature type="domain" description="MacB-like periplasmic core" evidence="12">
    <location>
        <begin position="17"/>
        <end position="238"/>
    </location>
</feature>
<dbReference type="OrthoDB" id="6313at2"/>
<dbReference type="PANTHER" id="PTHR43738">
    <property type="entry name" value="ABC TRANSPORTER, MEMBRANE PROTEIN"/>
    <property type="match status" value="1"/>
</dbReference>
<feature type="domain" description="ABC3 transporter permease C-terminal" evidence="11">
    <location>
        <begin position="268"/>
        <end position="382"/>
    </location>
</feature>
<feature type="transmembrane region" description="Helical" evidence="10">
    <location>
        <begin position="357"/>
        <end position="379"/>
    </location>
</feature>
<feature type="transmembrane region" description="Helical" evidence="10">
    <location>
        <begin position="321"/>
        <end position="345"/>
    </location>
</feature>
<organism evidence="13 14">
    <name type="scientific">Propionispora vibrioides</name>
    <dbReference type="NCBI Taxonomy" id="112903"/>
    <lineage>
        <taxon>Bacteria</taxon>
        <taxon>Bacillati</taxon>
        <taxon>Bacillota</taxon>
        <taxon>Negativicutes</taxon>
        <taxon>Selenomonadales</taxon>
        <taxon>Sporomusaceae</taxon>
        <taxon>Propionispora</taxon>
    </lineage>
</organism>
<proteinExistence type="inferred from homology"/>
<evidence type="ECO:0000256" key="6">
    <source>
        <dbReference type="ARBA" id="ARBA00022692"/>
    </source>
</evidence>
<evidence type="ECO:0000256" key="2">
    <source>
        <dbReference type="ARBA" id="ARBA00008697"/>
    </source>
</evidence>
<gene>
    <name evidence="13" type="ORF">SAMN04490178_10620</name>
</gene>
<evidence type="ECO:0000256" key="8">
    <source>
        <dbReference type="ARBA" id="ARBA00023136"/>
    </source>
</evidence>
<keyword evidence="14" id="KW-1185">Reference proteome</keyword>
<accession>A0A1H8T426</accession>
<dbReference type="RefSeq" id="WP_091745076.1">
    <property type="nucleotide sequence ID" value="NZ_FODY01000006.1"/>
</dbReference>
<keyword evidence="5" id="KW-1003">Cell membrane</keyword>
<feature type="transmembrane region" description="Helical" evidence="10">
    <location>
        <begin position="17"/>
        <end position="40"/>
    </location>
</feature>
<name>A0A1H8T426_9FIRM</name>
<evidence type="ECO:0000256" key="3">
    <source>
        <dbReference type="ARBA" id="ARBA00011131"/>
    </source>
</evidence>
<evidence type="ECO:0000313" key="14">
    <source>
        <dbReference type="Proteomes" id="UP000198847"/>
    </source>
</evidence>
<evidence type="ECO:0000259" key="11">
    <source>
        <dbReference type="Pfam" id="PF02687"/>
    </source>
</evidence>